<reference evidence="1" key="1">
    <citation type="submission" date="2019-02" db="EMBL/GenBank/DDBJ databases">
        <authorList>
            <person name="Li S.-H."/>
        </authorList>
    </citation>
    <scope>NUCLEOTIDE SEQUENCE</scope>
    <source>
        <strain evidence="1">IMCC8485</strain>
    </source>
</reference>
<keyword evidence="2" id="KW-1185">Reference proteome</keyword>
<dbReference type="Pfam" id="PF14247">
    <property type="entry name" value="DUF4344"/>
    <property type="match status" value="1"/>
</dbReference>
<comment type="caution">
    <text evidence="1">The sequence shown here is derived from an EMBL/GenBank/DDBJ whole genome shotgun (WGS) entry which is preliminary data.</text>
</comment>
<sequence>MTAAPALSVEKTLPIALELNAAQSKSAHLQNVAAGSVITLAARANCELWLDLKHKDNGSRVFASKMPLEWSTIVFITEAGEYLLYFHNRGDEACSFKGELKVSLATGGENSIQQQLRRLSEQLQTVFTMDAIDYQLVDCDTSNSYARGSKVLLCRQHLETLRDNAPDTEAAQHLIFFTLMHETAHVLLTQWRYPFSNNEDVVDEFGVVLTRLMKRDAAIEAQAGYFEEQPSKSEYEHILENDDRHTLSIQRARNLRGWAADKTLLARWMPFLIPHIETDHLKALRDTPNKALGEMITAELEARETALAQ</sequence>
<dbReference type="InterPro" id="IPR025644">
    <property type="entry name" value="DUF4344"/>
</dbReference>
<dbReference type="EMBL" id="SHNP01000002">
    <property type="protein sequence ID" value="MCX2973496.1"/>
    <property type="molecule type" value="Genomic_DNA"/>
</dbReference>
<protein>
    <submittedName>
        <fullName evidence="1">Uncharacterized protein</fullName>
    </submittedName>
</protein>
<proteinExistence type="predicted"/>
<name>A0ABT3SU44_9GAMM</name>
<evidence type="ECO:0000313" key="2">
    <source>
        <dbReference type="Proteomes" id="UP001143307"/>
    </source>
</evidence>
<accession>A0ABT3SU44</accession>
<evidence type="ECO:0000313" key="1">
    <source>
        <dbReference type="EMBL" id="MCX2973496.1"/>
    </source>
</evidence>
<dbReference type="Proteomes" id="UP001143307">
    <property type="component" value="Unassembled WGS sequence"/>
</dbReference>
<gene>
    <name evidence="1" type="ORF">EYC87_07845</name>
</gene>
<organism evidence="1 2">
    <name type="scientific">Candidatus Seongchinamella marina</name>
    <dbReference type="NCBI Taxonomy" id="2518990"/>
    <lineage>
        <taxon>Bacteria</taxon>
        <taxon>Pseudomonadati</taxon>
        <taxon>Pseudomonadota</taxon>
        <taxon>Gammaproteobacteria</taxon>
        <taxon>Cellvibrionales</taxon>
        <taxon>Halieaceae</taxon>
        <taxon>Seongchinamella</taxon>
    </lineage>
</organism>